<keyword evidence="8" id="KW-1185">Reference proteome</keyword>
<feature type="domain" description="O-methyltransferase C-terminal" evidence="5">
    <location>
        <begin position="145"/>
        <end position="352"/>
    </location>
</feature>
<evidence type="ECO:0000256" key="1">
    <source>
        <dbReference type="ARBA" id="ARBA00022603"/>
    </source>
</evidence>
<evidence type="ECO:0000313" key="8">
    <source>
        <dbReference type="Proteomes" id="UP000436088"/>
    </source>
</evidence>
<dbReference type="Gene3D" id="1.10.10.10">
    <property type="entry name" value="Winged helix-like DNA-binding domain superfamily/Winged helix DNA-binding domain"/>
    <property type="match status" value="1"/>
</dbReference>
<dbReference type="Pfam" id="PF08100">
    <property type="entry name" value="Dimerisation"/>
    <property type="match status" value="1"/>
</dbReference>
<dbReference type="Proteomes" id="UP000436088">
    <property type="component" value="Unassembled WGS sequence"/>
</dbReference>
<dbReference type="PROSITE" id="PS51683">
    <property type="entry name" value="SAM_OMT_II"/>
    <property type="match status" value="1"/>
</dbReference>
<feature type="active site" description="Proton acceptor" evidence="4">
    <location>
        <position position="276"/>
    </location>
</feature>
<dbReference type="Pfam" id="PF00891">
    <property type="entry name" value="Methyltransf_2"/>
    <property type="match status" value="1"/>
</dbReference>
<dbReference type="InterPro" id="IPR036390">
    <property type="entry name" value="WH_DNA-bd_sf"/>
</dbReference>
<dbReference type="AlphaFoldDB" id="A0A6A3D278"/>
<dbReference type="InterPro" id="IPR012967">
    <property type="entry name" value="COMT_dimerisation"/>
</dbReference>
<protein>
    <submittedName>
        <fullName evidence="7">Caffeic acid 3-O-methyltransferase</fullName>
    </submittedName>
</protein>
<dbReference type="InterPro" id="IPR001077">
    <property type="entry name" value="COMT_C"/>
</dbReference>
<dbReference type="GO" id="GO:0032259">
    <property type="term" value="P:methylation"/>
    <property type="evidence" value="ECO:0007669"/>
    <property type="project" value="UniProtKB-KW"/>
</dbReference>
<dbReference type="PANTHER" id="PTHR11746">
    <property type="entry name" value="O-METHYLTRANSFERASE"/>
    <property type="match status" value="1"/>
</dbReference>
<evidence type="ECO:0000256" key="4">
    <source>
        <dbReference type="PIRSR" id="PIRSR005739-1"/>
    </source>
</evidence>
<dbReference type="OrthoDB" id="1606438at2759"/>
<dbReference type="InterPro" id="IPR036388">
    <property type="entry name" value="WH-like_DNA-bd_sf"/>
</dbReference>
<reference evidence="7" key="1">
    <citation type="submission" date="2019-09" db="EMBL/GenBank/DDBJ databases">
        <title>Draft genome information of white flower Hibiscus syriacus.</title>
        <authorList>
            <person name="Kim Y.-M."/>
        </authorList>
    </citation>
    <scope>NUCLEOTIDE SEQUENCE [LARGE SCALE GENOMIC DNA]</scope>
    <source>
        <strain evidence="7">YM2019G1</strain>
    </source>
</reference>
<evidence type="ECO:0000259" key="5">
    <source>
        <dbReference type="Pfam" id="PF00891"/>
    </source>
</evidence>
<dbReference type="SUPFAM" id="SSF46785">
    <property type="entry name" value="Winged helix' DNA-binding domain"/>
    <property type="match status" value="1"/>
</dbReference>
<comment type="caution">
    <text evidence="7">The sequence shown here is derived from an EMBL/GenBank/DDBJ whole genome shotgun (WGS) entry which is preliminary data.</text>
</comment>
<dbReference type="SUPFAM" id="SSF53335">
    <property type="entry name" value="S-adenosyl-L-methionine-dependent methyltransferases"/>
    <property type="match status" value="1"/>
</dbReference>
<proteinExistence type="predicted"/>
<evidence type="ECO:0000256" key="2">
    <source>
        <dbReference type="ARBA" id="ARBA00022679"/>
    </source>
</evidence>
<dbReference type="FunFam" id="3.40.50.150:FF:000061">
    <property type="entry name" value="Caffeic acid O-methyltransferase"/>
    <property type="match status" value="1"/>
</dbReference>
<accession>A0A6A3D278</accession>
<dbReference type="Gene3D" id="3.40.50.150">
    <property type="entry name" value="Vaccinia Virus protein VP39"/>
    <property type="match status" value="1"/>
</dbReference>
<dbReference type="PIRSF" id="PIRSF005739">
    <property type="entry name" value="O-mtase"/>
    <property type="match status" value="1"/>
</dbReference>
<sequence length="370" mass="41024">MESSAVNQIEGNNKNWEHDEESFAYASQIARSCVLPMSMHAAIQLDIFEIIAKAGPDAKLSPKEIAAQLPTTNPEAPSMLDRILRVLASHGIVGCSMVDDADEEGNPQRDYALTPVSRFFVRNEDGVSLAPVMALLQDKVFLDSWSQLKDAIQEGGIPFNRVHGMNAFEYPAKDPRFNQVFNTAMKNNTTLVMKNILNVYKGFADHLDQVIVDVGGGLGVALSFITSKYPSIKGINYDLPHVIQHAPPIPGVEHVVGDMFQNVPKGDAIFMKFILHDWSDDHCLKLLKNCYNAIPEKGKVIVVDAVLPDQPETSAQVRCISQGDVLMMTQNPGGKERTRHEFQALATKAGFSGIRYECCVCRLWVMEFFK</sequence>
<name>A0A6A3D278_HIBSY</name>
<dbReference type="EMBL" id="VEPZ02000060">
    <property type="protein sequence ID" value="KAE8734767.1"/>
    <property type="molecule type" value="Genomic_DNA"/>
</dbReference>
<dbReference type="GO" id="GO:0046983">
    <property type="term" value="F:protein dimerization activity"/>
    <property type="evidence" value="ECO:0007669"/>
    <property type="project" value="InterPro"/>
</dbReference>
<dbReference type="GO" id="GO:0008171">
    <property type="term" value="F:O-methyltransferase activity"/>
    <property type="evidence" value="ECO:0007669"/>
    <property type="project" value="InterPro"/>
</dbReference>
<keyword evidence="2" id="KW-0808">Transferase</keyword>
<evidence type="ECO:0000256" key="3">
    <source>
        <dbReference type="ARBA" id="ARBA00022691"/>
    </source>
</evidence>
<keyword evidence="1" id="KW-0489">Methyltransferase</keyword>
<organism evidence="7 8">
    <name type="scientific">Hibiscus syriacus</name>
    <name type="common">Rose of Sharon</name>
    <dbReference type="NCBI Taxonomy" id="106335"/>
    <lineage>
        <taxon>Eukaryota</taxon>
        <taxon>Viridiplantae</taxon>
        <taxon>Streptophyta</taxon>
        <taxon>Embryophyta</taxon>
        <taxon>Tracheophyta</taxon>
        <taxon>Spermatophyta</taxon>
        <taxon>Magnoliopsida</taxon>
        <taxon>eudicotyledons</taxon>
        <taxon>Gunneridae</taxon>
        <taxon>Pentapetalae</taxon>
        <taxon>rosids</taxon>
        <taxon>malvids</taxon>
        <taxon>Malvales</taxon>
        <taxon>Malvaceae</taxon>
        <taxon>Malvoideae</taxon>
        <taxon>Hibiscus</taxon>
    </lineage>
</organism>
<evidence type="ECO:0000259" key="6">
    <source>
        <dbReference type="Pfam" id="PF08100"/>
    </source>
</evidence>
<dbReference type="FunFam" id="1.10.10.10:FF:000357">
    <property type="entry name" value="Caffeic acid 3-O-methyltransferase"/>
    <property type="match status" value="1"/>
</dbReference>
<dbReference type="InterPro" id="IPR016461">
    <property type="entry name" value="COMT-like"/>
</dbReference>
<dbReference type="InterPro" id="IPR029063">
    <property type="entry name" value="SAM-dependent_MTases_sf"/>
</dbReference>
<evidence type="ECO:0000313" key="7">
    <source>
        <dbReference type="EMBL" id="KAE8734767.1"/>
    </source>
</evidence>
<keyword evidence="3" id="KW-0949">S-adenosyl-L-methionine</keyword>
<feature type="domain" description="O-methyltransferase dimerisation" evidence="6">
    <location>
        <begin position="29"/>
        <end position="122"/>
    </location>
</feature>
<gene>
    <name evidence="7" type="ORF">F3Y22_tig00000715pilonHSYRG00155</name>
</gene>